<dbReference type="PANTHER" id="PTHR11439:SF524">
    <property type="entry name" value="RNA-DIRECTED DNA POLYMERASE, PROTEIN KINASE RLK-PELLE-DLSV FAMILY"/>
    <property type="match status" value="1"/>
</dbReference>
<dbReference type="SUPFAM" id="SSF56672">
    <property type="entry name" value="DNA/RNA polymerases"/>
    <property type="match status" value="1"/>
</dbReference>
<gene>
    <name evidence="2" type="ORF">MERR_LOCUS41596</name>
</gene>
<proteinExistence type="predicted"/>
<sequence>MTTRSKAGIRKPKTVFSLLAQTKSPLPKSYIQALSDPNWTPSMTDEYDAMIKTKSWKLVPRPLNVNIVRSMWLYTHKHDADGALKCHKSRLVANGKSQEAGVDFTETFSPVVKPATIRTVLNIGVAREWPIHQLDVKNAFLHGELEETVYMHQPPGFVDKNYPNYVCKLQRPIYGLKQSPRAWNSRFAKFINHLGFVTSRADASLFILRKGGELAYILLYMDDILLTASSTTLLRQIIDSLKTEFPMTDMGKVKHFLGIKADYNDKGMFLSQTTYARDIIHRAGMSECKPCATPVDLKSKLSNDIGEPVKDPTAYRSLAGALQYLTFTRPDICYAVHQVCLYMHDPKQPHLNALRRIIRYLKGTLSHGLQLVKGDISGFTAYSDADWGGCPDTRRSTSGYCVFLGPNLVSWSAKRQPTVSRSSSEAEYKGVANTVAELCWLRNLMLELHCNITKASIVYCDNISSVYLASNPVKHQRTKHVELDIHFVREKVAIGEVKVIHVPSSFQYADIFTKGLPTSLFNEFRSSLTVKNPDAATEGG</sequence>
<evidence type="ECO:0000259" key="1">
    <source>
        <dbReference type="Pfam" id="PF07727"/>
    </source>
</evidence>
<evidence type="ECO:0000313" key="2">
    <source>
        <dbReference type="EMBL" id="CAA7054360.1"/>
    </source>
</evidence>
<name>A0A6D2KQV8_9BRAS</name>
<dbReference type="CDD" id="cd09272">
    <property type="entry name" value="RNase_HI_RT_Ty1"/>
    <property type="match status" value="1"/>
</dbReference>
<dbReference type="AlphaFoldDB" id="A0A6D2KQV8"/>
<reference evidence="2" key="1">
    <citation type="submission" date="2020-01" db="EMBL/GenBank/DDBJ databases">
        <authorList>
            <person name="Mishra B."/>
        </authorList>
    </citation>
    <scope>NUCLEOTIDE SEQUENCE [LARGE SCALE GENOMIC DNA]</scope>
</reference>
<organism evidence="2 3">
    <name type="scientific">Microthlaspi erraticum</name>
    <dbReference type="NCBI Taxonomy" id="1685480"/>
    <lineage>
        <taxon>Eukaryota</taxon>
        <taxon>Viridiplantae</taxon>
        <taxon>Streptophyta</taxon>
        <taxon>Embryophyta</taxon>
        <taxon>Tracheophyta</taxon>
        <taxon>Spermatophyta</taxon>
        <taxon>Magnoliopsida</taxon>
        <taxon>eudicotyledons</taxon>
        <taxon>Gunneridae</taxon>
        <taxon>Pentapetalae</taxon>
        <taxon>rosids</taxon>
        <taxon>malvids</taxon>
        <taxon>Brassicales</taxon>
        <taxon>Brassicaceae</taxon>
        <taxon>Coluteocarpeae</taxon>
        <taxon>Microthlaspi</taxon>
    </lineage>
</organism>
<feature type="domain" description="Reverse transcriptase Ty1/copia-type" evidence="1">
    <location>
        <begin position="54"/>
        <end position="295"/>
    </location>
</feature>
<dbReference type="Pfam" id="PF07727">
    <property type="entry name" value="RVT_2"/>
    <property type="match status" value="1"/>
</dbReference>
<keyword evidence="3" id="KW-1185">Reference proteome</keyword>
<dbReference type="OrthoDB" id="428604at2759"/>
<dbReference type="Proteomes" id="UP000467841">
    <property type="component" value="Unassembled WGS sequence"/>
</dbReference>
<protein>
    <recommendedName>
        <fullName evidence="1">Reverse transcriptase Ty1/copia-type domain-containing protein</fullName>
    </recommendedName>
</protein>
<dbReference type="PANTHER" id="PTHR11439">
    <property type="entry name" value="GAG-POL-RELATED RETROTRANSPOSON"/>
    <property type="match status" value="1"/>
</dbReference>
<comment type="caution">
    <text evidence="2">The sequence shown here is derived from an EMBL/GenBank/DDBJ whole genome shotgun (WGS) entry which is preliminary data.</text>
</comment>
<dbReference type="InterPro" id="IPR013103">
    <property type="entry name" value="RVT_2"/>
</dbReference>
<dbReference type="InterPro" id="IPR043502">
    <property type="entry name" value="DNA/RNA_pol_sf"/>
</dbReference>
<accession>A0A6D2KQV8</accession>
<evidence type="ECO:0000313" key="3">
    <source>
        <dbReference type="Proteomes" id="UP000467841"/>
    </source>
</evidence>
<dbReference type="EMBL" id="CACVBM020001573">
    <property type="protein sequence ID" value="CAA7054360.1"/>
    <property type="molecule type" value="Genomic_DNA"/>
</dbReference>